<protein>
    <submittedName>
        <fullName evidence="2">Uncharacterized protein</fullName>
    </submittedName>
</protein>
<dbReference type="AlphaFoldDB" id="A0AA36GPV7"/>
<dbReference type="Proteomes" id="UP001176961">
    <property type="component" value="Unassembled WGS sequence"/>
</dbReference>
<feature type="compositionally biased region" description="Polar residues" evidence="1">
    <location>
        <begin position="1"/>
        <end position="27"/>
    </location>
</feature>
<name>A0AA36GPV7_CYLNA</name>
<accession>A0AA36GPV7</accession>
<comment type="caution">
    <text evidence="2">The sequence shown here is derived from an EMBL/GenBank/DDBJ whole genome shotgun (WGS) entry which is preliminary data.</text>
</comment>
<proteinExistence type="predicted"/>
<evidence type="ECO:0000256" key="1">
    <source>
        <dbReference type="SAM" id="MobiDB-lite"/>
    </source>
</evidence>
<organism evidence="2 3">
    <name type="scientific">Cylicocyclus nassatus</name>
    <name type="common">Nematode worm</name>
    <dbReference type="NCBI Taxonomy" id="53992"/>
    <lineage>
        <taxon>Eukaryota</taxon>
        <taxon>Metazoa</taxon>
        <taxon>Ecdysozoa</taxon>
        <taxon>Nematoda</taxon>
        <taxon>Chromadorea</taxon>
        <taxon>Rhabditida</taxon>
        <taxon>Rhabditina</taxon>
        <taxon>Rhabditomorpha</taxon>
        <taxon>Strongyloidea</taxon>
        <taxon>Strongylidae</taxon>
        <taxon>Cylicocyclus</taxon>
    </lineage>
</organism>
<evidence type="ECO:0000313" key="2">
    <source>
        <dbReference type="EMBL" id="CAJ0595995.1"/>
    </source>
</evidence>
<dbReference type="EMBL" id="CATQJL010000112">
    <property type="protein sequence ID" value="CAJ0595995.1"/>
    <property type="molecule type" value="Genomic_DNA"/>
</dbReference>
<evidence type="ECO:0000313" key="3">
    <source>
        <dbReference type="Proteomes" id="UP001176961"/>
    </source>
</evidence>
<reference evidence="2" key="1">
    <citation type="submission" date="2023-07" db="EMBL/GenBank/DDBJ databases">
        <authorList>
            <consortium name="CYATHOMIX"/>
        </authorList>
    </citation>
    <scope>NUCLEOTIDE SEQUENCE</scope>
    <source>
        <strain evidence="2">N/A</strain>
    </source>
</reference>
<feature type="region of interest" description="Disordered" evidence="1">
    <location>
        <begin position="1"/>
        <end position="40"/>
    </location>
</feature>
<keyword evidence="3" id="KW-1185">Reference proteome</keyword>
<sequence>MDKLSQSYVLVNTRQRSSQPLTETESSPWKRPRVSSPVGDVPGESLIESSILDLEVENVSLEEGDIGSLVLQASSFSSLKQFDRPQRTTMRDCCRNDSMFKDFPWLEVREMLTIYGRGVYAKVDIAKEMAVVDYRGYQGLVEDVKNSLKKFNEEERRKVIKYWHGFRRRGCDFIVPAHCDSYKATVTLGRLIASR</sequence>
<gene>
    <name evidence="2" type="ORF">CYNAS_LOCUS7978</name>
</gene>